<dbReference type="AlphaFoldDB" id="A0A2Z6S0J4"/>
<gene>
    <name evidence="2" type="ORF">RCL2_001792400</name>
    <name evidence="1" type="ORF">RclHR1_08310004</name>
</gene>
<name>A0A2Z6S0J4_9GLOM</name>
<organism evidence="1 3">
    <name type="scientific">Rhizophagus clarus</name>
    <dbReference type="NCBI Taxonomy" id="94130"/>
    <lineage>
        <taxon>Eukaryota</taxon>
        <taxon>Fungi</taxon>
        <taxon>Fungi incertae sedis</taxon>
        <taxon>Mucoromycota</taxon>
        <taxon>Glomeromycotina</taxon>
        <taxon>Glomeromycetes</taxon>
        <taxon>Glomerales</taxon>
        <taxon>Glomeraceae</taxon>
        <taxon>Rhizophagus</taxon>
    </lineage>
</organism>
<keyword evidence="3" id="KW-1185">Reference proteome</keyword>
<comment type="caution">
    <text evidence="1">The sequence shown here is derived from an EMBL/GenBank/DDBJ whole genome shotgun (WGS) entry which is preliminary data.</text>
</comment>
<evidence type="ECO:0000313" key="1">
    <source>
        <dbReference type="EMBL" id="GBC08696.1"/>
    </source>
</evidence>
<evidence type="ECO:0000313" key="3">
    <source>
        <dbReference type="Proteomes" id="UP000247702"/>
    </source>
</evidence>
<dbReference type="Proteomes" id="UP000247702">
    <property type="component" value="Unassembled WGS sequence"/>
</dbReference>
<reference evidence="2" key="2">
    <citation type="submission" date="2019-10" db="EMBL/GenBank/DDBJ databases">
        <title>Conservation and host-specific expression of non-tandemly repeated heterogenous ribosome RNA gene in arbuscular mycorrhizal fungi.</title>
        <authorList>
            <person name="Maeda T."/>
            <person name="Kobayashi Y."/>
            <person name="Nakagawa T."/>
            <person name="Ezawa T."/>
            <person name="Yamaguchi K."/>
            <person name="Bino T."/>
            <person name="Nishimoto Y."/>
            <person name="Shigenobu S."/>
            <person name="Kawaguchi M."/>
        </authorList>
    </citation>
    <scope>NUCLEOTIDE SEQUENCE</scope>
    <source>
        <strain evidence="2">HR1</strain>
    </source>
</reference>
<dbReference type="EMBL" id="BEXD01004239">
    <property type="protein sequence ID" value="GBC08696.1"/>
    <property type="molecule type" value="Genomic_DNA"/>
</dbReference>
<proteinExistence type="predicted"/>
<protein>
    <submittedName>
        <fullName evidence="1">Uncharacterized protein</fullName>
    </submittedName>
</protein>
<evidence type="ECO:0000313" key="2">
    <source>
        <dbReference type="EMBL" id="GES91092.1"/>
    </source>
</evidence>
<dbReference type="EMBL" id="BLAL01000197">
    <property type="protein sequence ID" value="GES91092.1"/>
    <property type="molecule type" value="Genomic_DNA"/>
</dbReference>
<accession>A0A2Z6S0J4</accession>
<reference evidence="1 3" key="1">
    <citation type="submission" date="2017-11" db="EMBL/GenBank/DDBJ databases">
        <title>The genome of Rhizophagus clarus HR1 reveals common genetic basis of auxotrophy among arbuscular mycorrhizal fungi.</title>
        <authorList>
            <person name="Kobayashi Y."/>
        </authorList>
    </citation>
    <scope>NUCLEOTIDE SEQUENCE [LARGE SCALE GENOMIC DNA]</scope>
    <source>
        <strain evidence="1 3">HR1</strain>
    </source>
</reference>
<sequence>MMKSGIIFPIQFQSFQKWIVLLISTGFSRAPSTAPSTATVSLNKDQLLAAKKVKLYRPKRKNIKLAGCMWQYMIQENEYDICQIPVMNMQNKEVCVASDFCMIDLQET</sequence>
<dbReference type="Proteomes" id="UP000615446">
    <property type="component" value="Unassembled WGS sequence"/>
</dbReference>